<dbReference type="Gene3D" id="2.40.50.140">
    <property type="entry name" value="Nucleic acid-binding proteins"/>
    <property type="match status" value="1"/>
</dbReference>
<evidence type="ECO:0000256" key="1">
    <source>
        <dbReference type="ARBA" id="ARBA00001968"/>
    </source>
</evidence>
<dbReference type="Proteomes" id="UP000221506">
    <property type="component" value="Segment"/>
</dbReference>
<organism evidence="9 10">
    <name type="scientific">Aeromonas phage phiA8-29</name>
    <dbReference type="NCBI Taxonomy" id="1978922"/>
    <lineage>
        <taxon>Viruses</taxon>
        <taxon>Duplodnaviria</taxon>
        <taxon>Heunggongvirae</taxon>
        <taxon>Uroviricota</taxon>
        <taxon>Caudoviricetes</taxon>
        <taxon>Pantevenvirales</taxon>
        <taxon>Ackermannviridae</taxon>
        <taxon>Tedavirus</taxon>
        <taxon>Tedavirus A829</taxon>
    </lineage>
</organism>
<dbReference type="Pfam" id="PF01068">
    <property type="entry name" value="DNA_ligase_A_M"/>
    <property type="match status" value="1"/>
</dbReference>
<evidence type="ECO:0000256" key="7">
    <source>
        <dbReference type="ARBA" id="ARBA00023204"/>
    </source>
</evidence>
<dbReference type="EMBL" id="KY914485">
    <property type="protein sequence ID" value="ARK07893.1"/>
    <property type="molecule type" value="Genomic_DNA"/>
</dbReference>
<keyword evidence="4 9" id="KW-0436">Ligase</keyword>
<sequence>MSIRLYQQIKQVADTKGSNAKLDILKGLSAEDSEFMRDYLSRVYSGTNWYQTKLPKPVGRISVMGKAPVTILEAIDQFMGGDRRGDKGAQRLAVLSALLRSDEERELLKWAIWGDIKAGVGPKTINKVWPGLIFIPPYQRCSTLDKGYHHRWDWSKGIFVQNKEDQMFGNLITEEGLFTRNFNLIESESVRELNEWATKVKQEFGSLVFHGEIQVKDANGEYVTREKSNGLINGLIQTGEELPEGFTVNMTLWNVVDKTDFYKGFSSYRYEACFEALQEILEVHPCDKLRIVRNERVKSMEDVKAIFREVLKAKGEGLVMKDPDGTWADDDGGSEGQVKVKIEMPVELRIVGFNEADSKSKYRDMFASLQCQSEDGKVVTGVSGMTDEWRQKINEDREYYLDSVITVQCNGIQWNEQEPHSLYYPQFVEPRRDKQTADTLENIISIQDSAVDACIMSKASE</sequence>
<gene>
    <name evidence="9" type="ORF">phiA829_073</name>
</gene>
<dbReference type="GO" id="GO:0006310">
    <property type="term" value="P:DNA recombination"/>
    <property type="evidence" value="ECO:0007669"/>
    <property type="project" value="InterPro"/>
</dbReference>
<keyword evidence="7" id="KW-0234">DNA repair</keyword>
<protein>
    <recommendedName>
        <fullName evidence="3">DNA ligase</fullName>
    </recommendedName>
</protein>
<evidence type="ECO:0000313" key="10">
    <source>
        <dbReference type="Proteomes" id="UP000221506"/>
    </source>
</evidence>
<evidence type="ECO:0000256" key="2">
    <source>
        <dbReference type="ARBA" id="ARBA00007572"/>
    </source>
</evidence>
<dbReference type="GO" id="GO:0005524">
    <property type="term" value="F:ATP binding"/>
    <property type="evidence" value="ECO:0007669"/>
    <property type="project" value="InterPro"/>
</dbReference>
<evidence type="ECO:0000313" key="9">
    <source>
        <dbReference type="EMBL" id="ARK07893.1"/>
    </source>
</evidence>
<accession>A0A1W6DY77</accession>
<dbReference type="GO" id="GO:0006281">
    <property type="term" value="P:DNA repair"/>
    <property type="evidence" value="ECO:0007669"/>
    <property type="project" value="UniProtKB-KW"/>
</dbReference>
<evidence type="ECO:0000256" key="6">
    <source>
        <dbReference type="ARBA" id="ARBA00022763"/>
    </source>
</evidence>
<dbReference type="GO" id="GO:0003910">
    <property type="term" value="F:DNA ligase (ATP) activity"/>
    <property type="evidence" value="ECO:0007669"/>
    <property type="project" value="InterPro"/>
</dbReference>
<proteinExistence type="inferred from homology"/>
<comment type="similarity">
    <text evidence="2">Belongs to the ATP-dependent DNA ligase family.</text>
</comment>
<evidence type="ECO:0000256" key="4">
    <source>
        <dbReference type="ARBA" id="ARBA00022598"/>
    </source>
</evidence>
<dbReference type="GO" id="GO:0006260">
    <property type="term" value="P:DNA replication"/>
    <property type="evidence" value="ECO:0007669"/>
    <property type="project" value="UniProtKB-KW"/>
</dbReference>
<dbReference type="SUPFAM" id="SSF50249">
    <property type="entry name" value="Nucleic acid-binding proteins"/>
    <property type="match status" value="1"/>
</dbReference>
<reference evidence="9 10" key="1">
    <citation type="submission" date="2017-04" db="EMBL/GenBank/DDBJ databases">
        <title>Complete genome sequence and characterization of temperature-dependent bacteriophage phiA8-29 infecting Aeromonas.</title>
        <authorList>
            <person name="He Y."/>
            <person name="Yang H."/>
        </authorList>
    </citation>
    <scope>NUCLEOTIDE SEQUENCE [LARGE SCALE GENOMIC DNA]</scope>
</reference>
<feature type="domain" description="ATP-dependent DNA ligase family profile" evidence="8">
    <location>
        <begin position="266"/>
        <end position="341"/>
    </location>
</feature>
<evidence type="ECO:0000256" key="5">
    <source>
        <dbReference type="ARBA" id="ARBA00022705"/>
    </source>
</evidence>
<comment type="cofactor">
    <cofactor evidence="1">
        <name>a divalent metal cation</name>
        <dbReference type="ChEBI" id="CHEBI:60240"/>
    </cofactor>
</comment>
<evidence type="ECO:0000256" key="3">
    <source>
        <dbReference type="ARBA" id="ARBA00013308"/>
    </source>
</evidence>
<keyword evidence="6" id="KW-0227">DNA damage</keyword>
<name>A0A1W6DY77_9CAUD</name>
<keyword evidence="10" id="KW-1185">Reference proteome</keyword>
<dbReference type="PANTHER" id="PTHR47810:SF1">
    <property type="entry name" value="DNA LIGASE B"/>
    <property type="match status" value="1"/>
</dbReference>
<dbReference type="SUPFAM" id="SSF56091">
    <property type="entry name" value="DNA ligase/mRNA capping enzyme, catalytic domain"/>
    <property type="match status" value="1"/>
</dbReference>
<dbReference type="InterPro" id="IPR012310">
    <property type="entry name" value="DNA_ligase_ATP-dep_cent"/>
</dbReference>
<keyword evidence="5" id="KW-0235">DNA replication</keyword>
<dbReference type="Gene3D" id="3.30.470.30">
    <property type="entry name" value="DNA ligase/mRNA capping enzyme"/>
    <property type="match status" value="1"/>
</dbReference>
<dbReference type="InterPro" id="IPR050326">
    <property type="entry name" value="NAD_dep_DNA_ligaseB"/>
</dbReference>
<evidence type="ECO:0000259" key="8">
    <source>
        <dbReference type="Pfam" id="PF01068"/>
    </source>
</evidence>
<dbReference type="PANTHER" id="PTHR47810">
    <property type="entry name" value="DNA LIGASE"/>
    <property type="match status" value="1"/>
</dbReference>
<dbReference type="InterPro" id="IPR012340">
    <property type="entry name" value="NA-bd_OB-fold"/>
</dbReference>